<sequence>MLPSMNLSYAIQNMLEGTFHLSDWSISRTVEGQQKECYVAKTETRTVFIKFDGSTPIAVLQRLGELGVAPRLLGTGNIEGRRYVLQDYLTGQHPGWRWFADHLPLLAQVTHRYHTDNKLKQLLTSSATREYHEQIASELAELEIRMLSLQVDTELKVMLRDVFDDLKSQARRLHAVPLAPVHDDPNGANMFLINENVMLVDWDDMLLSDPMRDVSQWLGWYVPQERWQLFFKEYDLLLDQALLNRIYWWSARASFANVLWHIEHSYDYDVFLRDSIAALRQEIRPHQVFKEDV</sequence>
<evidence type="ECO:0000259" key="1">
    <source>
        <dbReference type="Pfam" id="PF01636"/>
    </source>
</evidence>
<keyword evidence="3" id="KW-1185">Reference proteome</keyword>
<evidence type="ECO:0000313" key="3">
    <source>
        <dbReference type="Proteomes" id="UP000635565"/>
    </source>
</evidence>
<organism evidence="2 3">
    <name type="scientific">Dictyobacter formicarum</name>
    <dbReference type="NCBI Taxonomy" id="2778368"/>
    <lineage>
        <taxon>Bacteria</taxon>
        <taxon>Bacillati</taxon>
        <taxon>Chloroflexota</taxon>
        <taxon>Ktedonobacteria</taxon>
        <taxon>Ktedonobacterales</taxon>
        <taxon>Dictyobacteraceae</taxon>
        <taxon>Dictyobacter</taxon>
    </lineage>
</organism>
<dbReference type="Gene3D" id="3.90.1200.10">
    <property type="match status" value="1"/>
</dbReference>
<dbReference type="InterPro" id="IPR052077">
    <property type="entry name" value="CcrZ_PhaseVar_Mediator"/>
</dbReference>
<dbReference type="SUPFAM" id="SSF56112">
    <property type="entry name" value="Protein kinase-like (PK-like)"/>
    <property type="match status" value="1"/>
</dbReference>
<dbReference type="PANTHER" id="PTHR40086">
    <property type="entry name" value="PHOSPHOTRANSFERASE YTMP-RELATED"/>
    <property type="match status" value="1"/>
</dbReference>
<evidence type="ECO:0000313" key="2">
    <source>
        <dbReference type="EMBL" id="GHO85800.1"/>
    </source>
</evidence>
<name>A0ABQ3VJ40_9CHLR</name>
<feature type="domain" description="Aminoglycoside phosphotransferase" evidence="1">
    <location>
        <begin position="58"/>
        <end position="233"/>
    </location>
</feature>
<reference evidence="2 3" key="1">
    <citation type="journal article" date="2021" name="Int. J. Syst. Evol. Microbiol.">
        <title>Reticulibacter mediterranei gen. nov., sp. nov., within the new family Reticulibacteraceae fam. nov., and Ktedonospora formicarum gen. nov., sp. nov., Ktedonobacter robiniae sp. nov., Dictyobacter formicarum sp. nov. and Dictyobacter arantiisoli sp. nov., belonging to the class Ktedonobacteria.</title>
        <authorList>
            <person name="Yabe S."/>
            <person name="Zheng Y."/>
            <person name="Wang C.M."/>
            <person name="Sakai Y."/>
            <person name="Abe K."/>
            <person name="Yokota A."/>
            <person name="Donadio S."/>
            <person name="Cavaletti L."/>
            <person name="Monciardini P."/>
        </authorList>
    </citation>
    <scope>NUCLEOTIDE SEQUENCE [LARGE SCALE GENOMIC DNA]</scope>
    <source>
        <strain evidence="2 3">SOSP1-9</strain>
    </source>
</reference>
<dbReference type="InterPro" id="IPR002575">
    <property type="entry name" value="Aminoglycoside_PTrfase"/>
</dbReference>
<dbReference type="InterPro" id="IPR011009">
    <property type="entry name" value="Kinase-like_dom_sf"/>
</dbReference>
<dbReference type="Proteomes" id="UP000635565">
    <property type="component" value="Unassembled WGS sequence"/>
</dbReference>
<dbReference type="EMBL" id="BNJJ01000010">
    <property type="protein sequence ID" value="GHO85800.1"/>
    <property type="molecule type" value="Genomic_DNA"/>
</dbReference>
<gene>
    <name evidence="2" type="ORF">KSZ_38060</name>
</gene>
<dbReference type="RefSeq" id="WP_201363444.1">
    <property type="nucleotide sequence ID" value="NZ_BNJJ01000010.1"/>
</dbReference>
<protein>
    <submittedName>
        <fullName evidence="2">Aminoglycoside phosphotransferase</fullName>
    </submittedName>
</protein>
<dbReference type="PANTHER" id="PTHR40086:SF1">
    <property type="entry name" value="CELL CYCLE REGULATOR CCRZ"/>
    <property type="match status" value="1"/>
</dbReference>
<dbReference type="Pfam" id="PF01636">
    <property type="entry name" value="APH"/>
    <property type="match status" value="1"/>
</dbReference>
<comment type="caution">
    <text evidence="2">The sequence shown here is derived from an EMBL/GenBank/DDBJ whole genome shotgun (WGS) entry which is preliminary data.</text>
</comment>
<accession>A0ABQ3VJ40</accession>
<proteinExistence type="predicted"/>